<keyword evidence="5" id="KW-1185">Reference proteome</keyword>
<reference evidence="4 5" key="1">
    <citation type="submission" date="2018-02" db="EMBL/GenBank/DDBJ databases">
        <title>Complete genome of Nitrosopumilus cobalaminigenes HCA1.</title>
        <authorList>
            <person name="Qin W."/>
            <person name="Zheng Y."/>
            <person name="Stahl D.A."/>
        </authorList>
    </citation>
    <scope>NUCLEOTIDE SEQUENCE [LARGE SCALE GENOMIC DNA]</scope>
    <source>
        <strain evidence="4 5">HCA1</strain>
    </source>
</reference>
<dbReference type="AlphaFoldDB" id="A0A7D5LZM7"/>
<dbReference type="GO" id="GO:0006302">
    <property type="term" value="P:double-strand break repair"/>
    <property type="evidence" value="ECO:0007669"/>
    <property type="project" value="InterPro"/>
</dbReference>
<dbReference type="GO" id="GO:0016887">
    <property type="term" value="F:ATP hydrolysis activity"/>
    <property type="evidence" value="ECO:0007669"/>
    <property type="project" value="InterPro"/>
</dbReference>
<feature type="domain" description="Rad50/SbcC-type AAA" evidence="3">
    <location>
        <begin position="5"/>
        <end position="248"/>
    </location>
</feature>
<dbReference type="PANTHER" id="PTHR32114">
    <property type="entry name" value="ABC TRANSPORTER ABCH.3"/>
    <property type="match status" value="1"/>
</dbReference>
<dbReference type="Pfam" id="PF13476">
    <property type="entry name" value="AAA_23"/>
    <property type="match status" value="1"/>
</dbReference>
<protein>
    <submittedName>
        <fullName evidence="4">Chromosome segregation protein SMC</fullName>
    </submittedName>
</protein>
<dbReference type="Gene3D" id="3.40.50.300">
    <property type="entry name" value="P-loop containing nucleotide triphosphate hydrolases"/>
    <property type="match status" value="2"/>
</dbReference>
<dbReference type="RefSeq" id="WP_179360388.1">
    <property type="nucleotide sequence ID" value="NZ_CP026993.1"/>
</dbReference>
<gene>
    <name evidence="4" type="ORF">C5F47_06805</name>
</gene>
<sequence>MITSIELGDFLAHSDTKLNFDNGVTVFVGHNGAGKSSIIDAITFALFGHHTRKSNKGLIKRGANQGYAKVNFSVNEKKYEAVRKIDSKGTLSAKFSEVTGNEIVEIAAGERKQFGESMTQEVEKKIGLDFEKLKVASIVQQGELNAIINAKPKEFKELLNAIIGIDKLDVASESMKIVNKEFRENIREKIGYDDTHIEILSRDLEKYQKEINESTPQKNQLQTKQEKLQKEVEELRKKVETEAPKIDKINQLELRKKELIEYAKEAIREIQREINENERKIRDCEGCFEPASLKEDFESKIQKVEQAVDETLNTIQEMKSKTASLNEKQLLASKLQLKDNKCPVCDSSVEKLNPLFQEEHLNQELRSLHEQIASKEKEHQMYNQKRKEFSEKLQSSRDAEATLRAYSINSKEELVKIQEDVEIKKQNIQKIPGISNTNLVEISQIDSHAKMVFENISKLEAETKGFDEQEFLNLKKSVNEKQMELSGIDQQIGAILEKISKGSEQIKIIENAISELRVVKEYVTNLDEIQNNIFSRDGPVATSLRSWALNAISAKASEYLSLLNTKIQRIQLTEKARDISIICNSKTEELDLESLSGGEKVSVALALRLGMASLLGASNLNLMILDEPTTHLDAERKKSLVGVLSQLSNISNSDTPMQFLIITHDAEIFEDSTVEQIYKFESSEQGSKVTTL</sequence>
<dbReference type="SUPFAM" id="SSF52540">
    <property type="entry name" value="P-loop containing nucleoside triphosphate hydrolases"/>
    <property type="match status" value="1"/>
</dbReference>
<feature type="coiled-coil region" evidence="2">
    <location>
        <begin position="358"/>
        <end position="392"/>
    </location>
</feature>
<proteinExistence type="predicted"/>
<evidence type="ECO:0000313" key="5">
    <source>
        <dbReference type="Proteomes" id="UP000509771"/>
    </source>
</evidence>
<dbReference type="InterPro" id="IPR027417">
    <property type="entry name" value="P-loop_NTPase"/>
</dbReference>
<dbReference type="InterPro" id="IPR038729">
    <property type="entry name" value="Rad50/SbcC_AAA"/>
</dbReference>
<dbReference type="PANTHER" id="PTHR32114:SF2">
    <property type="entry name" value="ABC TRANSPORTER ABCH.3"/>
    <property type="match status" value="1"/>
</dbReference>
<dbReference type="EMBL" id="CP026993">
    <property type="protein sequence ID" value="QLH03274.1"/>
    <property type="molecule type" value="Genomic_DNA"/>
</dbReference>
<dbReference type="SUPFAM" id="SSF75712">
    <property type="entry name" value="Rad50 coiled-coil Zn hook"/>
    <property type="match status" value="1"/>
</dbReference>
<evidence type="ECO:0000313" key="4">
    <source>
        <dbReference type="EMBL" id="QLH03274.1"/>
    </source>
</evidence>
<organism evidence="4 5">
    <name type="scientific">Nitrosopumilus cobalaminigenes</name>
    <dbReference type="NCBI Taxonomy" id="1470066"/>
    <lineage>
        <taxon>Archaea</taxon>
        <taxon>Nitrososphaerota</taxon>
        <taxon>Nitrososphaeria</taxon>
        <taxon>Nitrosopumilales</taxon>
        <taxon>Nitrosopumilaceae</taxon>
        <taxon>Nitrosopumilus</taxon>
    </lineage>
</organism>
<keyword evidence="1 2" id="KW-0175">Coiled coil</keyword>
<feature type="coiled-coil region" evidence="2">
    <location>
        <begin position="218"/>
        <end position="328"/>
    </location>
</feature>
<evidence type="ECO:0000259" key="3">
    <source>
        <dbReference type="Pfam" id="PF13476"/>
    </source>
</evidence>
<name>A0A7D5LZM7_9ARCH</name>
<dbReference type="KEGG" id="ncl:C5F47_06805"/>
<evidence type="ECO:0000256" key="1">
    <source>
        <dbReference type="ARBA" id="ARBA00023054"/>
    </source>
</evidence>
<dbReference type="GeneID" id="56059749"/>
<accession>A0A7D5LZM7</accession>
<dbReference type="OrthoDB" id="25344at2157"/>
<dbReference type="Proteomes" id="UP000509771">
    <property type="component" value="Chromosome"/>
</dbReference>
<evidence type="ECO:0000256" key="2">
    <source>
        <dbReference type="SAM" id="Coils"/>
    </source>
</evidence>